<organism evidence="5 7">
    <name type="scientific">Linum tenue</name>
    <dbReference type="NCBI Taxonomy" id="586396"/>
    <lineage>
        <taxon>Eukaryota</taxon>
        <taxon>Viridiplantae</taxon>
        <taxon>Streptophyta</taxon>
        <taxon>Embryophyta</taxon>
        <taxon>Tracheophyta</taxon>
        <taxon>Spermatophyta</taxon>
        <taxon>Magnoliopsida</taxon>
        <taxon>eudicotyledons</taxon>
        <taxon>Gunneridae</taxon>
        <taxon>Pentapetalae</taxon>
        <taxon>rosids</taxon>
        <taxon>fabids</taxon>
        <taxon>Malpighiales</taxon>
        <taxon>Linaceae</taxon>
        <taxon>Linum</taxon>
    </lineage>
</organism>
<comment type="cofactor">
    <cofactor evidence="1">
        <name>Mg(2+)</name>
        <dbReference type="ChEBI" id="CHEBI:18420"/>
    </cofactor>
</comment>
<keyword evidence="1" id="KW-0378">Hydrolase</keyword>
<keyword evidence="1" id="KW-0233">DNA recombination</keyword>
<dbReference type="PANTHER" id="PTHR10492:SF90">
    <property type="entry name" value="ATP-DEPENDENT DNA HELICASE"/>
    <property type="match status" value="1"/>
</dbReference>
<evidence type="ECO:0000256" key="1">
    <source>
        <dbReference type="RuleBase" id="RU363044"/>
    </source>
</evidence>
<dbReference type="Proteomes" id="UP001154282">
    <property type="component" value="Unassembled WGS sequence"/>
</dbReference>
<dbReference type="Gene3D" id="3.40.50.300">
    <property type="entry name" value="P-loop containing nucleotide triphosphate hydrolases"/>
    <property type="match status" value="2"/>
</dbReference>
<dbReference type="GO" id="GO:0000723">
    <property type="term" value="P:telomere maintenance"/>
    <property type="evidence" value="ECO:0007669"/>
    <property type="project" value="InterPro"/>
</dbReference>
<dbReference type="EMBL" id="CAMGYJ010000008">
    <property type="protein sequence ID" value="CAI0457286.1"/>
    <property type="molecule type" value="Genomic_DNA"/>
</dbReference>
<protein>
    <recommendedName>
        <fullName evidence="1">ATP-dependent DNA helicase</fullName>
        <ecNumber evidence="1">5.6.2.3</ecNumber>
    </recommendedName>
</protein>
<dbReference type="GO" id="GO:0016787">
    <property type="term" value="F:hydrolase activity"/>
    <property type="evidence" value="ECO:0007669"/>
    <property type="project" value="UniProtKB-KW"/>
</dbReference>
<evidence type="ECO:0000313" key="7">
    <source>
        <dbReference type="Proteomes" id="UP001154282"/>
    </source>
</evidence>
<dbReference type="InterPro" id="IPR049163">
    <property type="entry name" value="Pif1-like_2B_dom"/>
</dbReference>
<comment type="catalytic activity">
    <reaction evidence="1">
        <text>ATP + H2O = ADP + phosphate + H(+)</text>
        <dbReference type="Rhea" id="RHEA:13065"/>
        <dbReference type="ChEBI" id="CHEBI:15377"/>
        <dbReference type="ChEBI" id="CHEBI:15378"/>
        <dbReference type="ChEBI" id="CHEBI:30616"/>
        <dbReference type="ChEBI" id="CHEBI:43474"/>
        <dbReference type="ChEBI" id="CHEBI:456216"/>
        <dbReference type="EC" id="5.6.2.3"/>
    </reaction>
</comment>
<proteinExistence type="inferred from homology"/>
<keyword evidence="1" id="KW-0547">Nucleotide-binding</keyword>
<feature type="domain" description="DNA helicase Pif1-like 2B" evidence="4">
    <location>
        <begin position="933"/>
        <end position="977"/>
    </location>
</feature>
<evidence type="ECO:0000259" key="2">
    <source>
        <dbReference type="Pfam" id="PF05970"/>
    </source>
</evidence>
<dbReference type="Pfam" id="PF21530">
    <property type="entry name" value="Pif1_2B_dom"/>
    <property type="match status" value="1"/>
</dbReference>
<dbReference type="Pfam" id="PF14214">
    <property type="entry name" value="Helitron_like_N"/>
    <property type="match status" value="1"/>
</dbReference>
<evidence type="ECO:0000313" key="5">
    <source>
        <dbReference type="EMBL" id="CAI0376341.1"/>
    </source>
</evidence>
<dbReference type="Pfam" id="PF05970">
    <property type="entry name" value="PIF1"/>
    <property type="match status" value="1"/>
</dbReference>
<dbReference type="AlphaFoldDB" id="A0AAV0GTI6"/>
<dbReference type="InterPro" id="IPR010285">
    <property type="entry name" value="DNA_helicase_pif1-like_DEAD"/>
</dbReference>
<dbReference type="CDD" id="cd18809">
    <property type="entry name" value="SF1_C_RecD"/>
    <property type="match status" value="1"/>
</dbReference>
<dbReference type="GO" id="GO:0006310">
    <property type="term" value="P:DNA recombination"/>
    <property type="evidence" value="ECO:0007669"/>
    <property type="project" value="UniProtKB-KW"/>
</dbReference>
<comment type="caution">
    <text evidence="5">The sequence shown here is derived from an EMBL/GenBank/DDBJ whole genome shotgun (WGS) entry which is preliminary data.</text>
</comment>
<dbReference type="PANTHER" id="PTHR10492">
    <property type="match status" value="1"/>
</dbReference>
<dbReference type="GO" id="GO:0005524">
    <property type="term" value="F:ATP binding"/>
    <property type="evidence" value="ECO:0007669"/>
    <property type="project" value="UniProtKB-KW"/>
</dbReference>
<dbReference type="GO" id="GO:0043139">
    <property type="term" value="F:5'-3' DNA helicase activity"/>
    <property type="evidence" value="ECO:0007669"/>
    <property type="project" value="UniProtKB-EC"/>
</dbReference>
<keyword evidence="7" id="KW-1185">Reference proteome</keyword>
<keyword evidence="1" id="KW-0067">ATP-binding</keyword>
<dbReference type="SUPFAM" id="SSF52540">
    <property type="entry name" value="P-loop containing nucleoside triphosphate hydrolases"/>
    <property type="match status" value="2"/>
</dbReference>
<reference evidence="5" key="1">
    <citation type="submission" date="2022-08" db="EMBL/GenBank/DDBJ databases">
        <authorList>
            <person name="Gutierrez-Valencia J."/>
        </authorList>
    </citation>
    <scope>NUCLEOTIDE SEQUENCE</scope>
</reference>
<accession>A0AAV0GTI6</accession>
<comment type="similarity">
    <text evidence="1">Belongs to the helicase family.</text>
</comment>
<evidence type="ECO:0000313" key="6">
    <source>
        <dbReference type="EMBL" id="CAI0457286.1"/>
    </source>
</evidence>
<keyword evidence="1" id="KW-0234">DNA repair</keyword>
<dbReference type="GO" id="GO:0006281">
    <property type="term" value="P:DNA repair"/>
    <property type="evidence" value="ECO:0007669"/>
    <property type="project" value="UniProtKB-KW"/>
</dbReference>
<dbReference type="EC" id="5.6.2.3" evidence="1"/>
<name>A0AAV0GTI6_9ROSI</name>
<feature type="domain" description="Helitron helicase-like" evidence="3">
    <location>
        <begin position="106"/>
        <end position="204"/>
    </location>
</feature>
<sequence length="1101" mass="124771">MKLFDVTNELVKSFRRIQSELNDPASINLRLRIVGARDTTSRQYELPTGSELEGLKRITSVHPKFDALHFPVLFPYGEDGFHVTIPYDPVHTPKTLKRKHVTQREYYAYRLQHRDDEGQTLMRGGKALQHYVVDAYSTIEQNRLYYLRSHQENLRSELYYGDAVGHVVLPSSHTGSPRYMKQLYLDAMAVVHHHGSPDLFITFTFQKRGLPHVHILLWLDAKNKLRQASDIDATVSAELPDPLLDPIGYDAVTKFMLHGPCGQDNPTNVCMKEGSCSKYFPKPFNSETTTDQFGYTVYRRRDTGITAVKGTAILDNRFIVPYNRNLLVLFQAHINVEVCHQGRLIKYLFKYITKGPDRKQRLSRILARDSVSETTLTQWFYLNQRDPTARDLLYAETPNRYIWNVKTKKWAPRKRGFSIGRIVYIHPGCGDTFYLRQLLTKVRGSVSYADLRTVHGFPCRTYQDACQRLGLLSNDDEWLLVIKEVSQWGMCRLLRYLFVSMLMFCELSNPLQLFNQTWELLCEDITYRCQRDVCFNNNLIPTELPKNKLLWELQHMLHAYSATLSHFNLPLPTDDHPQTDPLLQFGTDSHPGTLAAVDSPPPVVGDLNRKQLEAFHCVMESVMSPTEDSPTFYFLYGHGGTGKTFLYKTILAQLKEAGKIVLVVASSGIAATLLPDASTAHSRFKIPLEIDHGSSCNIKKGTPLAQLIINASLIIWDEAPMVHRLSFEAVNRAFCDIMDVPFGGAHYKPFGGKVVLLGGDFRQTLPIVADAGREESIDSSLTCSFLWQHCTVLHLTENMRVVASRESQRSTFGGMPFTEWTLAVGNGNVPGKSFPSNQSTDWIEIPESLLLPSSGNPIHTITSTVYPDFAQRFHNVSYLTERSIITPTNANVTEINSHMLALIPGMPRTYFSGDSLHTDASDPDRLEAEYPTEFLNSLSFNGCPEHQIDLKVFAPIMLLRNLNPSIGLCNGTRLMVLYLGHYVIKGMIMGGTFNGKTVAIPRIVLSVNDYRWPFVLKRRQFPVRLCYAMTINKSQGQTLQNVGVYLPKPVFSHGQLYVAVSRVRTPDGLRFLIMNEDGVPSNCTRNIVYQEAFVDLQTPSS</sequence>
<keyword evidence="1" id="KW-0227">DNA damage</keyword>
<evidence type="ECO:0000259" key="4">
    <source>
        <dbReference type="Pfam" id="PF21530"/>
    </source>
</evidence>
<dbReference type="InterPro" id="IPR025476">
    <property type="entry name" value="Helitron_helicase-like"/>
</dbReference>
<dbReference type="EMBL" id="CAMGYJ010000002">
    <property type="protein sequence ID" value="CAI0376341.1"/>
    <property type="molecule type" value="Genomic_DNA"/>
</dbReference>
<feature type="domain" description="DNA helicase Pif1-like DEAD-box helicase" evidence="2">
    <location>
        <begin position="607"/>
        <end position="830"/>
    </location>
</feature>
<keyword evidence="1" id="KW-0347">Helicase</keyword>
<evidence type="ECO:0000259" key="3">
    <source>
        <dbReference type="Pfam" id="PF14214"/>
    </source>
</evidence>
<gene>
    <name evidence="6" type="ORF">LITE_LOCUS33067</name>
    <name evidence="5" type="ORF">LITE_LOCUS972</name>
</gene>
<dbReference type="FunFam" id="3.40.50.300:FF:002884">
    <property type="entry name" value="ATP-dependent DNA helicase"/>
    <property type="match status" value="1"/>
</dbReference>
<dbReference type="InterPro" id="IPR027417">
    <property type="entry name" value="P-loop_NTPase"/>
</dbReference>